<proteinExistence type="inferred from homology"/>
<dbReference type="GO" id="GO:0043093">
    <property type="term" value="P:FtsZ-dependent cytokinesis"/>
    <property type="evidence" value="ECO:0007669"/>
    <property type="project" value="UniProtKB-UniRule"/>
</dbReference>
<keyword evidence="7" id="KW-0997">Cell inner membrane</keyword>
<dbReference type="InterPro" id="IPR007060">
    <property type="entry name" value="FtsL/DivIC"/>
</dbReference>
<reference evidence="8 9" key="1">
    <citation type="submission" date="2020-02" db="EMBL/GenBank/DDBJ databases">
        <title>Ideonella bacterium strain TBM-1.</title>
        <authorList>
            <person name="Chen W.-M."/>
        </authorList>
    </citation>
    <scope>NUCLEOTIDE SEQUENCE [LARGE SCALE GENOMIC DNA]</scope>
    <source>
        <strain evidence="8 9">TBM-1</strain>
    </source>
</reference>
<protein>
    <recommendedName>
        <fullName evidence="7">Cell division protein FtsB</fullName>
    </recommendedName>
</protein>
<evidence type="ECO:0000256" key="3">
    <source>
        <dbReference type="ARBA" id="ARBA00022692"/>
    </source>
</evidence>
<dbReference type="AlphaFoldDB" id="A0A7C9TJA4"/>
<keyword evidence="6 7" id="KW-0131">Cell cycle</keyword>
<dbReference type="Pfam" id="PF04977">
    <property type="entry name" value="DivIC"/>
    <property type="match status" value="1"/>
</dbReference>
<evidence type="ECO:0000256" key="4">
    <source>
        <dbReference type="ARBA" id="ARBA00022989"/>
    </source>
</evidence>
<comment type="caution">
    <text evidence="8">The sequence shown here is derived from an EMBL/GenBank/DDBJ whole genome shotgun (WGS) entry which is preliminary data.</text>
</comment>
<evidence type="ECO:0000256" key="6">
    <source>
        <dbReference type="ARBA" id="ARBA00023306"/>
    </source>
</evidence>
<feature type="coiled-coil region" evidence="7">
    <location>
        <begin position="27"/>
        <end position="63"/>
    </location>
</feature>
<evidence type="ECO:0000256" key="2">
    <source>
        <dbReference type="ARBA" id="ARBA00022618"/>
    </source>
</evidence>
<organism evidence="8 9">
    <name type="scientific">Ideonella livida</name>
    <dbReference type="NCBI Taxonomy" id="2707176"/>
    <lineage>
        <taxon>Bacteria</taxon>
        <taxon>Pseudomonadati</taxon>
        <taxon>Pseudomonadota</taxon>
        <taxon>Betaproteobacteria</taxon>
        <taxon>Burkholderiales</taxon>
        <taxon>Sphaerotilaceae</taxon>
        <taxon>Ideonella</taxon>
    </lineage>
</organism>
<keyword evidence="9" id="KW-1185">Reference proteome</keyword>
<dbReference type="Proteomes" id="UP000484255">
    <property type="component" value="Unassembled WGS sequence"/>
</dbReference>
<comment type="similarity">
    <text evidence="7">Belongs to the FtsB family.</text>
</comment>
<dbReference type="GO" id="GO:0005886">
    <property type="term" value="C:plasma membrane"/>
    <property type="evidence" value="ECO:0007669"/>
    <property type="project" value="UniProtKB-SubCell"/>
</dbReference>
<dbReference type="GO" id="GO:0032153">
    <property type="term" value="C:cell division site"/>
    <property type="evidence" value="ECO:0007669"/>
    <property type="project" value="UniProtKB-UniRule"/>
</dbReference>
<dbReference type="InterPro" id="IPR023081">
    <property type="entry name" value="Cell_div_FtsB"/>
</dbReference>
<dbReference type="PANTHER" id="PTHR37485:SF1">
    <property type="entry name" value="CELL DIVISION PROTEIN FTSB"/>
    <property type="match status" value="1"/>
</dbReference>
<dbReference type="EMBL" id="JAAGOH010000005">
    <property type="protein sequence ID" value="NDY90823.1"/>
    <property type="molecule type" value="Genomic_DNA"/>
</dbReference>
<evidence type="ECO:0000256" key="1">
    <source>
        <dbReference type="ARBA" id="ARBA00022475"/>
    </source>
</evidence>
<name>A0A7C9TJA4_9BURK</name>
<dbReference type="PANTHER" id="PTHR37485">
    <property type="entry name" value="CELL DIVISION PROTEIN FTSB"/>
    <property type="match status" value="1"/>
</dbReference>
<comment type="subunit">
    <text evidence="7">Part of a complex composed of FtsB, FtsL and FtsQ.</text>
</comment>
<keyword evidence="1 7" id="KW-1003">Cell membrane</keyword>
<dbReference type="GO" id="GO:0030428">
    <property type="term" value="C:cell septum"/>
    <property type="evidence" value="ECO:0007669"/>
    <property type="project" value="TreeGrafter"/>
</dbReference>
<accession>A0A7C9TJA4</accession>
<feature type="topological domain" description="Periplasmic" evidence="7">
    <location>
        <begin position="22"/>
        <end position="90"/>
    </location>
</feature>
<keyword evidence="2 7" id="KW-0132">Cell division</keyword>
<keyword evidence="3 7" id="KW-0812">Transmembrane</keyword>
<keyword evidence="5 7" id="KW-0472">Membrane</keyword>
<keyword evidence="4 7" id="KW-1133">Transmembrane helix</keyword>
<comment type="function">
    <text evidence="7">Essential cell division protein. May link together the upstream cell division proteins, which are predominantly cytoplasmic, with the downstream cell division proteins, which are predominantly periplasmic.</text>
</comment>
<gene>
    <name evidence="7" type="primary">ftsB</name>
    <name evidence="8" type="ORF">G3A44_06400</name>
</gene>
<keyword evidence="7" id="KW-0175">Coiled coil</keyword>
<evidence type="ECO:0000313" key="8">
    <source>
        <dbReference type="EMBL" id="NDY90823.1"/>
    </source>
</evidence>
<evidence type="ECO:0000256" key="5">
    <source>
        <dbReference type="ARBA" id="ARBA00023136"/>
    </source>
</evidence>
<evidence type="ECO:0000256" key="7">
    <source>
        <dbReference type="HAMAP-Rule" id="MF_00599"/>
    </source>
</evidence>
<comment type="subcellular location">
    <subcellularLocation>
        <location evidence="7">Cell inner membrane</location>
        <topology evidence="7">Single-pass type II membrane protein</topology>
    </subcellularLocation>
    <text evidence="7">Localizes to the division septum.</text>
</comment>
<feature type="topological domain" description="Cytoplasmic" evidence="7">
    <location>
        <begin position="1"/>
        <end position="3"/>
    </location>
</feature>
<dbReference type="HAMAP" id="MF_00599">
    <property type="entry name" value="FtsB"/>
    <property type="match status" value="1"/>
</dbReference>
<dbReference type="RefSeq" id="WP_163456668.1">
    <property type="nucleotide sequence ID" value="NZ_JAAGOH010000005.1"/>
</dbReference>
<evidence type="ECO:0000313" key="9">
    <source>
        <dbReference type="Proteomes" id="UP000484255"/>
    </source>
</evidence>
<sequence length="90" mass="9862">MRLLLILQLLLLAGVHFALWVGDNGVANAASLEREKQQAQAANAAKRAEIARLQAELADLVEGTEVVEDWARGQQAMVKPGETLVQFIQR</sequence>